<evidence type="ECO:0000256" key="3">
    <source>
        <dbReference type="ARBA" id="ARBA00022722"/>
    </source>
</evidence>
<dbReference type="InterPro" id="IPR006166">
    <property type="entry name" value="ERCC4_domain"/>
</dbReference>
<evidence type="ECO:0000256" key="1">
    <source>
        <dbReference type="ARBA" id="ARBA00004123"/>
    </source>
</evidence>
<dbReference type="AlphaFoldDB" id="A0AAD5Y4U2"/>
<accession>A0AAD5Y4U2</accession>
<comment type="similarity">
    <text evidence="2">Belongs to the XPF family.</text>
</comment>
<dbReference type="GO" id="GO:0000110">
    <property type="term" value="C:nucleotide-excision repair factor 1 complex"/>
    <property type="evidence" value="ECO:0007669"/>
    <property type="project" value="TreeGrafter"/>
</dbReference>
<dbReference type="EMBL" id="JADGKB010000022">
    <property type="protein sequence ID" value="KAJ3258989.1"/>
    <property type="molecule type" value="Genomic_DNA"/>
</dbReference>
<dbReference type="CDD" id="cd20078">
    <property type="entry name" value="XPF_nuclease_XPF_euk"/>
    <property type="match status" value="1"/>
</dbReference>
<evidence type="ECO:0000313" key="12">
    <source>
        <dbReference type="EMBL" id="KAJ3258989.1"/>
    </source>
</evidence>
<keyword evidence="9" id="KW-0539">Nucleus</keyword>
<organism evidence="12 13">
    <name type="scientific">Boothiomyces macroporosus</name>
    <dbReference type="NCBI Taxonomy" id="261099"/>
    <lineage>
        <taxon>Eukaryota</taxon>
        <taxon>Fungi</taxon>
        <taxon>Fungi incertae sedis</taxon>
        <taxon>Chytridiomycota</taxon>
        <taxon>Chytridiomycota incertae sedis</taxon>
        <taxon>Chytridiomycetes</taxon>
        <taxon>Rhizophydiales</taxon>
        <taxon>Terramycetaceae</taxon>
        <taxon>Boothiomyces</taxon>
    </lineage>
</organism>
<dbReference type="PANTHER" id="PTHR10150">
    <property type="entry name" value="DNA REPAIR ENDONUCLEASE XPF"/>
    <property type="match status" value="1"/>
</dbReference>
<comment type="subcellular location">
    <subcellularLocation>
        <location evidence="1">Nucleus</location>
    </subcellularLocation>
</comment>
<sequence>MKLLPFHVQAFEDLMSNSVQGQSDGLLVMAQGLQIERVLFSIIQMGDEKSLILLLNTNSIEFQILKKNLKEEYLLDNSLTLNPDLFVEVNNETSAKDRQSLYLGGGVISITARILIVDLLNKIIPINLISGLLINHCEDISDTSTISFVARMYRQNNKNGFIKAFSESPNVFVNEMGKLERMMKTLHVSNLYIWPRFHVTVKQDIESRGNLKLLEIRIPFTKQMKYIQTGLLDCMSQLLGELKRSYPHIDADDLKLENAFFKSFDYLMNSQLERSSSKTRQIISDIRTCRALLAYLDSYDCVTFYTFLETIREANKQNSSFRVDNSWLLLDAANVVYSASQHRVFVTKNDKVNIDLPDGYQFNLEEQPKWRALLQIFKEIEKERAETEKGNNKSEKNFSSKGIESLLEGYLKNYFNWKAQIKQLNENRNEKAQEKVENNNNKRRRVRKNIDASKNDFLQQTAGFAEMSTEPVLDLETDLNSYIRIITMSKNHEYYQPVSSILESFVPKWIIMYDANVEAVRQIENIVIPLDEHGRVSLAQDYFWKEDSRIAGGQEETKRIICDVREFRSSVPLLLYARRIEVIPITLEIGDYILSPEIAIERKNLSDLTQSLKTGRLYKQSHSMSLHYSRFGLLIEFQDIKSFNLAISKSEMEMDVTRRLVLLCIHFPKLSILWSPSPPNVAELFEDLQVKQDPPDPEQARLKGIDTQSNGVYNQTLMELNQLKQLLYPQEYEEDKSLEISGAAKTLLSFGKKNETHDTLLEASVKWDTSSLKLNTLGLINVPPAAEA</sequence>
<dbReference type="Pfam" id="PF02732">
    <property type="entry name" value="ERCC4"/>
    <property type="match status" value="1"/>
</dbReference>
<evidence type="ECO:0000256" key="2">
    <source>
        <dbReference type="ARBA" id="ARBA00010015"/>
    </source>
</evidence>
<evidence type="ECO:0000259" key="11">
    <source>
        <dbReference type="SMART" id="SM00891"/>
    </source>
</evidence>
<dbReference type="GO" id="GO:0000712">
    <property type="term" value="P:resolution of meiotic recombination intermediates"/>
    <property type="evidence" value="ECO:0007669"/>
    <property type="project" value="TreeGrafter"/>
</dbReference>
<dbReference type="InterPro" id="IPR011335">
    <property type="entry name" value="Restrct_endonuc-II-like"/>
</dbReference>
<evidence type="ECO:0000313" key="13">
    <source>
        <dbReference type="Proteomes" id="UP001210925"/>
    </source>
</evidence>
<feature type="coiled-coil region" evidence="10">
    <location>
        <begin position="377"/>
        <end position="456"/>
    </location>
</feature>
<keyword evidence="13" id="KW-1185">Reference proteome</keyword>
<keyword evidence="10" id="KW-0175">Coiled coil</keyword>
<keyword evidence="5" id="KW-0227">DNA damage</keyword>
<dbReference type="GO" id="GO:0000724">
    <property type="term" value="P:double-strand break repair via homologous recombination"/>
    <property type="evidence" value="ECO:0007669"/>
    <property type="project" value="TreeGrafter"/>
</dbReference>
<dbReference type="GO" id="GO:0003684">
    <property type="term" value="F:damaged DNA binding"/>
    <property type="evidence" value="ECO:0007669"/>
    <property type="project" value="TreeGrafter"/>
</dbReference>
<comment type="caution">
    <text evidence="12">The sequence shown here is derived from an EMBL/GenBank/DDBJ whole genome shotgun (WGS) entry which is preliminary data.</text>
</comment>
<dbReference type="Gene3D" id="3.40.50.10130">
    <property type="match status" value="1"/>
</dbReference>
<reference evidence="12" key="1">
    <citation type="submission" date="2020-05" db="EMBL/GenBank/DDBJ databases">
        <title>Phylogenomic resolution of chytrid fungi.</title>
        <authorList>
            <person name="Stajich J.E."/>
            <person name="Amses K."/>
            <person name="Simmons R."/>
            <person name="Seto K."/>
            <person name="Myers J."/>
            <person name="Bonds A."/>
            <person name="Quandt C.A."/>
            <person name="Barry K."/>
            <person name="Liu P."/>
            <person name="Grigoriev I."/>
            <person name="Longcore J.E."/>
            <person name="James T.Y."/>
        </authorList>
    </citation>
    <scope>NUCLEOTIDE SEQUENCE</scope>
    <source>
        <strain evidence="12">PLAUS21</strain>
    </source>
</reference>
<dbReference type="GO" id="GO:0000014">
    <property type="term" value="F:single-stranded DNA endodeoxyribonuclease activity"/>
    <property type="evidence" value="ECO:0007669"/>
    <property type="project" value="TreeGrafter"/>
</dbReference>
<evidence type="ECO:0000256" key="10">
    <source>
        <dbReference type="SAM" id="Coils"/>
    </source>
</evidence>
<evidence type="ECO:0000256" key="7">
    <source>
        <dbReference type="ARBA" id="ARBA00023125"/>
    </source>
</evidence>
<dbReference type="InterPro" id="IPR047520">
    <property type="entry name" value="XPF_nuclease"/>
</dbReference>
<evidence type="ECO:0000256" key="5">
    <source>
        <dbReference type="ARBA" id="ARBA00022763"/>
    </source>
</evidence>
<name>A0AAD5Y4U2_9FUNG</name>
<dbReference type="GO" id="GO:0003697">
    <property type="term" value="F:single-stranded DNA binding"/>
    <property type="evidence" value="ECO:0007669"/>
    <property type="project" value="TreeGrafter"/>
</dbReference>
<dbReference type="Proteomes" id="UP001210925">
    <property type="component" value="Unassembled WGS sequence"/>
</dbReference>
<protein>
    <submittedName>
        <fullName evidence="12">DNA repair endonuclease XPF</fullName>
    </submittedName>
</protein>
<dbReference type="SUPFAM" id="SSF52980">
    <property type="entry name" value="Restriction endonuclease-like"/>
    <property type="match status" value="1"/>
</dbReference>
<evidence type="ECO:0000256" key="8">
    <source>
        <dbReference type="ARBA" id="ARBA00023204"/>
    </source>
</evidence>
<keyword evidence="7" id="KW-0238">DNA-binding</keyword>
<evidence type="ECO:0000256" key="4">
    <source>
        <dbReference type="ARBA" id="ARBA00022759"/>
    </source>
</evidence>
<evidence type="ECO:0000256" key="9">
    <source>
        <dbReference type="ARBA" id="ARBA00023242"/>
    </source>
</evidence>
<dbReference type="PANTHER" id="PTHR10150:SF0">
    <property type="entry name" value="DNA REPAIR ENDONUCLEASE XPF"/>
    <property type="match status" value="1"/>
</dbReference>
<dbReference type="FunFam" id="3.40.50.10130:FF:000002">
    <property type="entry name" value="DNA repair endonuclease XPF"/>
    <property type="match status" value="1"/>
</dbReference>
<keyword evidence="8" id="KW-0234">DNA repair</keyword>
<dbReference type="SMART" id="SM00891">
    <property type="entry name" value="ERCC4"/>
    <property type="match status" value="1"/>
</dbReference>
<feature type="domain" description="ERCC4" evidence="11">
    <location>
        <begin position="559"/>
        <end position="639"/>
    </location>
</feature>
<keyword evidence="4 12" id="KW-0255">Endonuclease</keyword>
<dbReference type="GO" id="GO:1901255">
    <property type="term" value="P:nucleotide-excision repair involved in interstrand cross-link repair"/>
    <property type="evidence" value="ECO:0007669"/>
    <property type="project" value="TreeGrafter"/>
</dbReference>
<keyword evidence="3" id="KW-0540">Nuclease</keyword>
<gene>
    <name evidence="12" type="primary">MEI-9</name>
    <name evidence="12" type="ORF">HK103_003130</name>
</gene>
<proteinExistence type="inferred from homology"/>
<keyword evidence="6" id="KW-0378">Hydrolase</keyword>
<evidence type="ECO:0000256" key="6">
    <source>
        <dbReference type="ARBA" id="ARBA00022801"/>
    </source>
</evidence>